<reference evidence="3" key="2">
    <citation type="journal article" date="2015" name="Fish Shellfish Immunol.">
        <title>Early steps in the European eel (Anguilla anguilla)-Vibrio vulnificus interaction in the gills: Role of the RtxA13 toxin.</title>
        <authorList>
            <person name="Callol A."/>
            <person name="Pajuelo D."/>
            <person name="Ebbesson L."/>
            <person name="Teles M."/>
            <person name="MacKenzie S."/>
            <person name="Amaro C."/>
        </authorList>
    </citation>
    <scope>NUCLEOTIDE SEQUENCE</scope>
</reference>
<feature type="transmembrane region" description="Helical" evidence="2">
    <location>
        <begin position="12"/>
        <end position="28"/>
    </location>
</feature>
<sequence>MVFRRRWPCTLYSGICAGLLFLLCLFGLKSHTGTRRQRPDLRAAGRPEGHPRPWHRTDGGH</sequence>
<protein>
    <submittedName>
        <fullName evidence="3">Uncharacterized protein</fullName>
    </submittedName>
</protein>
<accession>A0A0E9QHC6</accession>
<proteinExistence type="predicted"/>
<evidence type="ECO:0000256" key="1">
    <source>
        <dbReference type="SAM" id="MobiDB-lite"/>
    </source>
</evidence>
<dbReference type="AlphaFoldDB" id="A0A0E9QHC6"/>
<organism evidence="3">
    <name type="scientific">Anguilla anguilla</name>
    <name type="common">European freshwater eel</name>
    <name type="synonym">Muraena anguilla</name>
    <dbReference type="NCBI Taxonomy" id="7936"/>
    <lineage>
        <taxon>Eukaryota</taxon>
        <taxon>Metazoa</taxon>
        <taxon>Chordata</taxon>
        <taxon>Craniata</taxon>
        <taxon>Vertebrata</taxon>
        <taxon>Euteleostomi</taxon>
        <taxon>Actinopterygii</taxon>
        <taxon>Neopterygii</taxon>
        <taxon>Teleostei</taxon>
        <taxon>Anguilliformes</taxon>
        <taxon>Anguillidae</taxon>
        <taxon>Anguilla</taxon>
    </lineage>
</organism>
<keyword evidence="2" id="KW-1133">Transmembrane helix</keyword>
<evidence type="ECO:0000256" key="2">
    <source>
        <dbReference type="SAM" id="Phobius"/>
    </source>
</evidence>
<keyword evidence="2" id="KW-0812">Transmembrane</keyword>
<feature type="region of interest" description="Disordered" evidence="1">
    <location>
        <begin position="33"/>
        <end position="61"/>
    </location>
</feature>
<reference evidence="3" key="1">
    <citation type="submission" date="2014-11" db="EMBL/GenBank/DDBJ databases">
        <authorList>
            <person name="Amaro Gonzalez C."/>
        </authorList>
    </citation>
    <scope>NUCLEOTIDE SEQUENCE</scope>
</reference>
<keyword evidence="2" id="KW-0472">Membrane</keyword>
<dbReference type="EMBL" id="GBXM01092378">
    <property type="protein sequence ID" value="JAH16199.1"/>
    <property type="molecule type" value="Transcribed_RNA"/>
</dbReference>
<name>A0A0E9QHC6_ANGAN</name>
<feature type="compositionally biased region" description="Basic and acidic residues" evidence="1">
    <location>
        <begin position="37"/>
        <end position="61"/>
    </location>
</feature>
<evidence type="ECO:0000313" key="3">
    <source>
        <dbReference type="EMBL" id="JAH16199.1"/>
    </source>
</evidence>